<reference evidence="7 8" key="1">
    <citation type="submission" date="2020-07" db="EMBL/GenBank/DDBJ databases">
        <authorList>
            <person name="Feng X."/>
        </authorList>
    </citation>
    <scope>NUCLEOTIDE SEQUENCE [LARGE SCALE GENOMIC DNA]</scope>
    <source>
        <strain evidence="7 8">JCM14086</strain>
    </source>
</reference>
<dbReference type="PROSITE" id="PS00523">
    <property type="entry name" value="SULFATASE_1"/>
    <property type="match status" value="1"/>
</dbReference>
<dbReference type="InterPro" id="IPR017850">
    <property type="entry name" value="Alkaline_phosphatase_core_sf"/>
</dbReference>
<keyword evidence="8" id="KW-1185">Reference proteome</keyword>
<dbReference type="AlphaFoldDB" id="A0A7X1E7I7"/>
<evidence type="ECO:0000256" key="3">
    <source>
        <dbReference type="ARBA" id="ARBA00022801"/>
    </source>
</evidence>
<feature type="domain" description="Sulfatase N-terminal" evidence="6">
    <location>
        <begin position="6"/>
        <end position="205"/>
    </location>
</feature>
<keyword evidence="3 7" id="KW-0378">Hydrolase</keyword>
<evidence type="ECO:0000259" key="6">
    <source>
        <dbReference type="Pfam" id="PF00884"/>
    </source>
</evidence>
<dbReference type="Gene3D" id="3.40.720.10">
    <property type="entry name" value="Alkaline Phosphatase, subunit A"/>
    <property type="match status" value="1"/>
</dbReference>
<accession>A0A7X1E7I7</accession>
<dbReference type="RefSeq" id="WP_185694405.1">
    <property type="nucleotide sequence ID" value="NZ_JACHVA010000132.1"/>
</dbReference>
<feature type="region of interest" description="Disordered" evidence="5">
    <location>
        <begin position="189"/>
        <end position="210"/>
    </location>
</feature>
<sequence>MAKPPPNLIWIFGDQHRAQALGFRGDPNLSTPNLDRLASQGLSFEKALTNSPLCCPARGSLLTGKYPQHAVQGHAEPLDPDTPTIAHAFKDNGYHTAWFGKWHVDGKDLSDAPTPEKIVPRQRRGGFDTWIGYENKNTNTLYDIWIHGHRDKEEIPQHRLPGFETDALSDHFIAHLEEMASRETQQPFFASLSVQPPHDPYTPARTMDER</sequence>
<evidence type="ECO:0000313" key="8">
    <source>
        <dbReference type="Proteomes" id="UP000525652"/>
    </source>
</evidence>
<evidence type="ECO:0000256" key="4">
    <source>
        <dbReference type="ARBA" id="ARBA00022837"/>
    </source>
</evidence>
<keyword evidence="2" id="KW-0479">Metal-binding</keyword>
<dbReference type="EMBL" id="JACHVA010000132">
    <property type="protein sequence ID" value="MBC2603787.1"/>
    <property type="molecule type" value="Genomic_DNA"/>
</dbReference>
<dbReference type="SUPFAM" id="SSF53649">
    <property type="entry name" value="Alkaline phosphatase-like"/>
    <property type="match status" value="1"/>
</dbReference>
<dbReference type="PANTHER" id="PTHR42693:SF53">
    <property type="entry name" value="ENDO-4-O-SULFATASE"/>
    <property type="match status" value="1"/>
</dbReference>
<evidence type="ECO:0000256" key="1">
    <source>
        <dbReference type="ARBA" id="ARBA00008779"/>
    </source>
</evidence>
<dbReference type="InterPro" id="IPR024607">
    <property type="entry name" value="Sulfatase_CS"/>
</dbReference>
<dbReference type="GO" id="GO:0016740">
    <property type="term" value="F:transferase activity"/>
    <property type="evidence" value="ECO:0007669"/>
    <property type="project" value="UniProtKB-KW"/>
</dbReference>
<dbReference type="Pfam" id="PF00884">
    <property type="entry name" value="Sulfatase"/>
    <property type="match status" value="1"/>
</dbReference>
<organism evidence="7 8">
    <name type="scientific">Puniceicoccus vermicola</name>
    <dbReference type="NCBI Taxonomy" id="388746"/>
    <lineage>
        <taxon>Bacteria</taxon>
        <taxon>Pseudomonadati</taxon>
        <taxon>Verrucomicrobiota</taxon>
        <taxon>Opitutia</taxon>
        <taxon>Puniceicoccales</taxon>
        <taxon>Puniceicoccaceae</taxon>
        <taxon>Puniceicoccus</taxon>
    </lineage>
</organism>
<protein>
    <submittedName>
        <fullName evidence="7">Sulfatase-like hydrolase/transferase</fullName>
    </submittedName>
</protein>
<dbReference type="InterPro" id="IPR000917">
    <property type="entry name" value="Sulfatase_N"/>
</dbReference>
<evidence type="ECO:0000256" key="5">
    <source>
        <dbReference type="SAM" id="MobiDB-lite"/>
    </source>
</evidence>
<dbReference type="PANTHER" id="PTHR42693">
    <property type="entry name" value="ARYLSULFATASE FAMILY MEMBER"/>
    <property type="match status" value="1"/>
</dbReference>
<comment type="caution">
    <text evidence="7">The sequence shown here is derived from an EMBL/GenBank/DDBJ whole genome shotgun (WGS) entry which is preliminary data.</text>
</comment>
<dbReference type="GO" id="GO:0046872">
    <property type="term" value="F:metal ion binding"/>
    <property type="evidence" value="ECO:0007669"/>
    <property type="project" value="UniProtKB-KW"/>
</dbReference>
<keyword evidence="7" id="KW-0808">Transferase</keyword>
<gene>
    <name evidence="7" type="ORF">H5P30_18565</name>
</gene>
<evidence type="ECO:0000256" key="2">
    <source>
        <dbReference type="ARBA" id="ARBA00022723"/>
    </source>
</evidence>
<proteinExistence type="inferred from homology"/>
<comment type="similarity">
    <text evidence="1">Belongs to the sulfatase family.</text>
</comment>
<evidence type="ECO:0000313" key="7">
    <source>
        <dbReference type="EMBL" id="MBC2603787.1"/>
    </source>
</evidence>
<dbReference type="Proteomes" id="UP000525652">
    <property type="component" value="Unassembled WGS sequence"/>
</dbReference>
<dbReference type="GO" id="GO:0004065">
    <property type="term" value="F:arylsulfatase activity"/>
    <property type="evidence" value="ECO:0007669"/>
    <property type="project" value="TreeGrafter"/>
</dbReference>
<keyword evidence="4" id="KW-0106">Calcium</keyword>
<dbReference type="InterPro" id="IPR050738">
    <property type="entry name" value="Sulfatase"/>
</dbReference>
<name>A0A7X1E7I7_9BACT</name>